<feature type="region of interest" description="Disordered" evidence="1">
    <location>
        <begin position="402"/>
        <end position="422"/>
    </location>
</feature>
<feature type="region of interest" description="Disordered" evidence="1">
    <location>
        <begin position="443"/>
        <end position="536"/>
    </location>
</feature>
<organism evidence="2 3">
    <name type="scientific">Naganishia liquefaciens</name>
    <dbReference type="NCBI Taxonomy" id="104408"/>
    <lineage>
        <taxon>Eukaryota</taxon>
        <taxon>Fungi</taxon>
        <taxon>Dikarya</taxon>
        <taxon>Basidiomycota</taxon>
        <taxon>Agaricomycotina</taxon>
        <taxon>Tremellomycetes</taxon>
        <taxon>Filobasidiales</taxon>
        <taxon>Filobasidiaceae</taxon>
        <taxon>Naganishia</taxon>
    </lineage>
</organism>
<name>A0A8H3TNU5_9TREE</name>
<reference evidence="2" key="1">
    <citation type="submission" date="2020-07" db="EMBL/GenBank/DDBJ databases">
        <title>Draft Genome Sequence of a Deep-Sea Yeast, Naganishia (Cryptococcus) liquefaciens strain N6.</title>
        <authorList>
            <person name="Han Y.W."/>
            <person name="Kajitani R."/>
            <person name="Morimoto H."/>
            <person name="Parhat M."/>
            <person name="Tsubouchi H."/>
            <person name="Bakenova O."/>
            <person name="Ogata M."/>
            <person name="Argunhan B."/>
            <person name="Aoki R."/>
            <person name="Kajiwara S."/>
            <person name="Itoh T."/>
            <person name="Iwasaki H."/>
        </authorList>
    </citation>
    <scope>NUCLEOTIDE SEQUENCE</scope>
    <source>
        <strain evidence="2">N6</strain>
    </source>
</reference>
<feature type="compositionally biased region" description="Gly residues" evidence="1">
    <location>
        <begin position="408"/>
        <end position="420"/>
    </location>
</feature>
<dbReference type="Proteomes" id="UP000620104">
    <property type="component" value="Unassembled WGS sequence"/>
</dbReference>
<evidence type="ECO:0000256" key="1">
    <source>
        <dbReference type="SAM" id="MobiDB-lite"/>
    </source>
</evidence>
<feature type="compositionally biased region" description="Polar residues" evidence="1">
    <location>
        <begin position="451"/>
        <end position="469"/>
    </location>
</feature>
<feature type="compositionally biased region" description="Gly residues" evidence="1">
    <location>
        <begin position="255"/>
        <end position="265"/>
    </location>
</feature>
<evidence type="ECO:0000313" key="3">
    <source>
        <dbReference type="Proteomes" id="UP000620104"/>
    </source>
</evidence>
<protein>
    <submittedName>
        <fullName evidence="2">Uncharacterized protein</fullName>
    </submittedName>
</protein>
<accession>A0A8H3TNU5</accession>
<feature type="compositionally biased region" description="Polar residues" evidence="1">
    <location>
        <begin position="176"/>
        <end position="185"/>
    </location>
</feature>
<comment type="caution">
    <text evidence="2">The sequence shown here is derived from an EMBL/GenBank/DDBJ whole genome shotgun (WGS) entry which is preliminary data.</text>
</comment>
<feature type="region of interest" description="Disordered" evidence="1">
    <location>
        <begin position="702"/>
        <end position="723"/>
    </location>
</feature>
<feature type="region of interest" description="Disordered" evidence="1">
    <location>
        <begin position="176"/>
        <end position="269"/>
    </location>
</feature>
<dbReference type="AlphaFoldDB" id="A0A8H3TNU5"/>
<feature type="compositionally biased region" description="Basic and acidic residues" evidence="1">
    <location>
        <begin position="704"/>
        <end position="723"/>
    </location>
</feature>
<feature type="compositionally biased region" description="Acidic residues" evidence="1">
    <location>
        <begin position="377"/>
        <end position="390"/>
    </location>
</feature>
<proteinExistence type="predicted"/>
<feature type="region of interest" description="Disordered" evidence="1">
    <location>
        <begin position="313"/>
        <end position="332"/>
    </location>
</feature>
<sequence>MLPTNHAQPVRQHRPSLLSMQHNFESQDGDDEMSTAQLDKPPSAIPPIRRVHSYSGESSNPGDEERSLFGVRSGEDPMAARRTLSALEPTFNLPSGPLAAPRSLSMNTIPAIASTARSSGLVGPSIPLALRRASSDHHAGHEDMQEPTPVGVPEKAGFGGPSAQIAFTAGWTSSSSLQMSATGSPTTPPRASVFNPGSPSQAHAGVGSQLSSAVNRSIGARARANSGTRMRGPGGTFGTPSTSLPSVETRKRSGSGSGNGNGNGNGAWQARSNAQNRQLPLPPQLRATLAADKDLPSSEIRSEALLQRVIFSNPDSLPMTPKPSRRHQQQHSQFGFAASGAPLFGNQPPPNNSGNGYAGRMTARPPRFLDSTASMADSDDEDEMQDSSDEDAQFAVDDIMDPGHALMAGGGSRSGSGSGSASGSVMLGTAIASATLGPTEGGMEVDVPMAANSNSAKGSGRLSNRTSMGSLRGFTGGASDESGPGAQNKNMTAWRESPSSTSTRAQKRKAGHDDSRYEPYGKRHRTSGEGPLSPLQWTAGLPVGPAPILTSPSIQHATHPPQYPTNPNIGMEAGLQLDGSSLTAMNKYGFSSAAVAARSRAGSPVANTYAAMRTAVSPVASSPLSMMSGMGLTSTTQQPQAAYRPPSATSGGTTFGMGAMGGLGMLLLSKRNATNPGSTGMGLVSMGDDSGEMAVAEGINGMDVTEHEGRNAAEDEDDKMVFD</sequence>
<feature type="compositionally biased region" description="Polar residues" evidence="1">
    <location>
        <begin position="485"/>
        <end position="504"/>
    </location>
</feature>
<evidence type="ECO:0000313" key="2">
    <source>
        <dbReference type="EMBL" id="GHJ83790.1"/>
    </source>
</evidence>
<feature type="region of interest" description="Disordered" evidence="1">
    <location>
        <begin position="24"/>
        <end position="74"/>
    </location>
</feature>
<feature type="region of interest" description="Disordered" evidence="1">
    <location>
        <begin position="338"/>
        <end position="390"/>
    </location>
</feature>
<dbReference type="OrthoDB" id="2592382at2759"/>
<feature type="compositionally biased region" description="Basic and acidic residues" evidence="1">
    <location>
        <begin position="63"/>
        <end position="74"/>
    </location>
</feature>
<gene>
    <name evidence="2" type="ORF">NliqN6_0192</name>
</gene>
<keyword evidence="3" id="KW-1185">Reference proteome</keyword>
<dbReference type="EMBL" id="BLZA01000005">
    <property type="protein sequence ID" value="GHJ83790.1"/>
    <property type="molecule type" value="Genomic_DNA"/>
</dbReference>
<feature type="compositionally biased region" description="Basic and acidic residues" evidence="1">
    <location>
        <begin position="511"/>
        <end position="521"/>
    </location>
</feature>